<dbReference type="InterPro" id="IPR029063">
    <property type="entry name" value="SAM-dependent_MTases_sf"/>
</dbReference>
<evidence type="ECO:0000259" key="1">
    <source>
        <dbReference type="Pfam" id="PF08241"/>
    </source>
</evidence>
<dbReference type="RefSeq" id="WP_174404248.1">
    <property type="nucleotide sequence ID" value="NZ_BLVO01000012.1"/>
</dbReference>
<feature type="domain" description="Methyltransferase type 11" evidence="1">
    <location>
        <begin position="126"/>
        <end position="195"/>
    </location>
</feature>
<protein>
    <recommendedName>
        <fullName evidence="1">Methyltransferase type 11 domain-containing protein</fullName>
    </recommendedName>
</protein>
<dbReference type="Pfam" id="PF08241">
    <property type="entry name" value="Methyltransf_11"/>
    <property type="match status" value="1"/>
</dbReference>
<dbReference type="Proteomes" id="UP000503840">
    <property type="component" value="Unassembled WGS sequence"/>
</dbReference>
<gene>
    <name evidence="2" type="ORF">DSM101010T_09140</name>
</gene>
<sequence length="287" mass="32362">MLEPQILIPERRAEEIALYEQNGRRPWSRGYLASRFAFVEQSLADADTMKLFEKEAPLPAGFGHGYDERVVEYPWVLSRLSHGQGRLLDAGSCFNYPEIIGRPEIEGKDFTIFTLAPEDNCFWDKKISYHYGDLRNMPFRDNWFDEVISISTLGHVGMDNRLYTKGHEEGKVGLEAEQAVGELVRILRPGGKLLVSVVYGVHQLIEWRSGSVFAEQFDAALLQDLVRAFKGCSSVKVSIYGYTQNGWNVSSLEQSAHVEYYNIHVAEGYDADNAAAARAVAFIEAVK</sequence>
<dbReference type="GO" id="GO:0008757">
    <property type="term" value="F:S-adenosylmethionine-dependent methyltransferase activity"/>
    <property type="evidence" value="ECO:0007669"/>
    <property type="project" value="InterPro"/>
</dbReference>
<comment type="caution">
    <text evidence="2">The sequence shown here is derived from an EMBL/GenBank/DDBJ whole genome shotgun (WGS) entry which is preliminary data.</text>
</comment>
<evidence type="ECO:0000313" key="2">
    <source>
        <dbReference type="EMBL" id="GFM32549.1"/>
    </source>
</evidence>
<dbReference type="AlphaFoldDB" id="A0A7J0BFT3"/>
<accession>A0A7J0BFT3</accession>
<reference evidence="2 3" key="1">
    <citation type="submission" date="2020-05" db="EMBL/GenBank/DDBJ databases">
        <title>Draft genome sequence of Desulfovibrio sp. strain HN2T.</title>
        <authorList>
            <person name="Ueno A."/>
            <person name="Tamazawa S."/>
            <person name="Tamamura S."/>
            <person name="Murakami T."/>
            <person name="Kiyama T."/>
            <person name="Inomata H."/>
            <person name="Amano Y."/>
            <person name="Miyakawa K."/>
            <person name="Tamaki H."/>
            <person name="Naganuma T."/>
            <person name="Kaneko K."/>
        </authorList>
    </citation>
    <scope>NUCLEOTIDE SEQUENCE [LARGE SCALE GENOMIC DNA]</scope>
    <source>
        <strain evidence="2 3">HN2</strain>
    </source>
</reference>
<evidence type="ECO:0000313" key="3">
    <source>
        <dbReference type="Proteomes" id="UP000503840"/>
    </source>
</evidence>
<dbReference type="EMBL" id="BLVO01000012">
    <property type="protein sequence ID" value="GFM32549.1"/>
    <property type="molecule type" value="Genomic_DNA"/>
</dbReference>
<dbReference type="InterPro" id="IPR013216">
    <property type="entry name" value="Methyltransf_11"/>
</dbReference>
<dbReference type="SUPFAM" id="SSF53335">
    <property type="entry name" value="S-adenosyl-L-methionine-dependent methyltransferases"/>
    <property type="match status" value="1"/>
</dbReference>
<name>A0A7J0BFT3_9BACT</name>
<dbReference type="Gene3D" id="3.40.50.150">
    <property type="entry name" value="Vaccinia Virus protein VP39"/>
    <property type="match status" value="1"/>
</dbReference>
<keyword evidence="3" id="KW-1185">Reference proteome</keyword>
<organism evidence="2 3">
    <name type="scientific">Desulfovibrio subterraneus</name>
    <dbReference type="NCBI Taxonomy" id="2718620"/>
    <lineage>
        <taxon>Bacteria</taxon>
        <taxon>Pseudomonadati</taxon>
        <taxon>Thermodesulfobacteriota</taxon>
        <taxon>Desulfovibrionia</taxon>
        <taxon>Desulfovibrionales</taxon>
        <taxon>Desulfovibrionaceae</taxon>
        <taxon>Desulfovibrio</taxon>
    </lineage>
</organism>
<proteinExistence type="predicted"/>